<evidence type="ECO:0000256" key="3">
    <source>
        <dbReference type="ARBA" id="ARBA00023015"/>
    </source>
</evidence>
<evidence type="ECO:0000313" key="8">
    <source>
        <dbReference type="Proteomes" id="UP000758603"/>
    </source>
</evidence>
<evidence type="ECO:0000256" key="1">
    <source>
        <dbReference type="ARBA" id="ARBA00022723"/>
    </source>
</evidence>
<name>A0A9P8UJ49_9PEZI</name>
<dbReference type="PANTHER" id="PTHR47660">
    <property type="entry name" value="TRANSCRIPTION FACTOR WITH C2H2 AND ZN(2)-CYS(6) DNA BINDING DOMAIN (EUROFUNG)-RELATED-RELATED"/>
    <property type="match status" value="1"/>
</dbReference>
<keyword evidence="1" id="KW-0479">Metal-binding</keyword>
<dbReference type="PROSITE" id="PS50048">
    <property type="entry name" value="ZN2_CY6_FUNGAL_2"/>
    <property type="match status" value="1"/>
</dbReference>
<dbReference type="SMART" id="SM00066">
    <property type="entry name" value="GAL4"/>
    <property type="match status" value="1"/>
</dbReference>
<dbReference type="PANTHER" id="PTHR47660:SF3">
    <property type="entry name" value="FINGER DOMAIN PROTEIN, PUTATIVE (AFU_ORTHOLOGUE AFUA_4G03310)-RELATED"/>
    <property type="match status" value="1"/>
</dbReference>
<dbReference type="GO" id="GO:0000981">
    <property type="term" value="F:DNA-binding transcription factor activity, RNA polymerase II-specific"/>
    <property type="evidence" value="ECO:0007669"/>
    <property type="project" value="InterPro"/>
</dbReference>
<evidence type="ECO:0000256" key="5">
    <source>
        <dbReference type="ARBA" id="ARBA00023242"/>
    </source>
</evidence>
<keyword evidence="4" id="KW-0804">Transcription</keyword>
<dbReference type="SUPFAM" id="SSF57701">
    <property type="entry name" value="Zn2/Cys6 DNA-binding domain"/>
    <property type="match status" value="1"/>
</dbReference>
<dbReference type="GeneID" id="70129111"/>
<dbReference type="EMBL" id="JAGPXC010000005">
    <property type="protein sequence ID" value="KAH6653126.1"/>
    <property type="molecule type" value="Genomic_DNA"/>
</dbReference>
<dbReference type="Proteomes" id="UP000758603">
    <property type="component" value="Unassembled WGS sequence"/>
</dbReference>
<keyword evidence="8" id="KW-1185">Reference proteome</keyword>
<evidence type="ECO:0000259" key="6">
    <source>
        <dbReference type="PROSITE" id="PS50048"/>
    </source>
</evidence>
<evidence type="ECO:0000256" key="2">
    <source>
        <dbReference type="ARBA" id="ARBA00022833"/>
    </source>
</evidence>
<dbReference type="OrthoDB" id="9930022at2759"/>
<sequence>MPIPRKSCDSCFRARRRCDLTYPVCIRCEKNKRSCRYVPPARTPQTPQDNALDSVSITVGGVSTRAERVGLDFEAQDIPYDLPMVELMNSTVPNMAGPLGDLQPVSGSTESWEWAIEQLRSYPKAFSVSAETVFICMTQNTLLQPLRTAFGLCGAFSCMNERNKHTLFQVLDAEMSELIKPPTASTLLEDLARMQAIVLYQIIRLFDGDVEHCALAEQQHYVLSAQALRLLRRGEHELQNATPMWENWIVTESIRRTVMMTFGSYALYSIFRHGICPELPTMSMLPMSTKQAFWGSRDAYLQHSHEDATVRYADFTDVWIVSPPRKLDPYERFILVACKGLESVEALSLPDHVENFNFELQH</sequence>
<gene>
    <name evidence="7" type="ORF">BKA67DRAFT_536821</name>
</gene>
<dbReference type="RefSeq" id="XP_045957403.1">
    <property type="nucleotide sequence ID" value="XM_046100219.1"/>
</dbReference>
<keyword evidence="3" id="KW-0805">Transcription regulation</keyword>
<reference evidence="7" key="1">
    <citation type="journal article" date="2021" name="Nat. Commun.">
        <title>Genetic determinants of endophytism in the Arabidopsis root mycobiome.</title>
        <authorList>
            <person name="Mesny F."/>
            <person name="Miyauchi S."/>
            <person name="Thiergart T."/>
            <person name="Pickel B."/>
            <person name="Atanasova L."/>
            <person name="Karlsson M."/>
            <person name="Huettel B."/>
            <person name="Barry K.W."/>
            <person name="Haridas S."/>
            <person name="Chen C."/>
            <person name="Bauer D."/>
            <person name="Andreopoulos W."/>
            <person name="Pangilinan J."/>
            <person name="LaButti K."/>
            <person name="Riley R."/>
            <person name="Lipzen A."/>
            <person name="Clum A."/>
            <person name="Drula E."/>
            <person name="Henrissat B."/>
            <person name="Kohler A."/>
            <person name="Grigoriev I.V."/>
            <person name="Martin F.M."/>
            <person name="Hacquard S."/>
        </authorList>
    </citation>
    <scope>NUCLEOTIDE SEQUENCE</scope>
    <source>
        <strain evidence="7">MPI-SDFR-AT-0073</strain>
    </source>
</reference>
<evidence type="ECO:0000313" key="7">
    <source>
        <dbReference type="EMBL" id="KAH6653126.1"/>
    </source>
</evidence>
<evidence type="ECO:0000256" key="4">
    <source>
        <dbReference type="ARBA" id="ARBA00023163"/>
    </source>
</evidence>
<dbReference type="Gene3D" id="4.10.240.10">
    <property type="entry name" value="Zn(2)-C6 fungal-type DNA-binding domain"/>
    <property type="match status" value="1"/>
</dbReference>
<dbReference type="GO" id="GO:0008270">
    <property type="term" value="F:zinc ion binding"/>
    <property type="evidence" value="ECO:0007669"/>
    <property type="project" value="InterPro"/>
</dbReference>
<dbReference type="AlphaFoldDB" id="A0A9P8UJ49"/>
<comment type="caution">
    <text evidence="7">The sequence shown here is derived from an EMBL/GenBank/DDBJ whole genome shotgun (WGS) entry which is preliminary data.</text>
</comment>
<organism evidence="7 8">
    <name type="scientific">Truncatella angustata</name>
    <dbReference type="NCBI Taxonomy" id="152316"/>
    <lineage>
        <taxon>Eukaryota</taxon>
        <taxon>Fungi</taxon>
        <taxon>Dikarya</taxon>
        <taxon>Ascomycota</taxon>
        <taxon>Pezizomycotina</taxon>
        <taxon>Sordariomycetes</taxon>
        <taxon>Xylariomycetidae</taxon>
        <taxon>Amphisphaeriales</taxon>
        <taxon>Sporocadaceae</taxon>
        <taxon>Truncatella</taxon>
    </lineage>
</organism>
<dbReference type="Pfam" id="PF00172">
    <property type="entry name" value="Zn_clus"/>
    <property type="match status" value="1"/>
</dbReference>
<dbReference type="CDD" id="cd00067">
    <property type="entry name" value="GAL4"/>
    <property type="match status" value="1"/>
</dbReference>
<dbReference type="InterPro" id="IPR036864">
    <property type="entry name" value="Zn2-C6_fun-type_DNA-bd_sf"/>
</dbReference>
<feature type="domain" description="Zn(2)-C6 fungal-type" evidence="6">
    <location>
        <begin position="7"/>
        <end position="37"/>
    </location>
</feature>
<keyword evidence="2" id="KW-0862">Zinc</keyword>
<protein>
    <recommendedName>
        <fullName evidence="6">Zn(2)-C6 fungal-type domain-containing protein</fullName>
    </recommendedName>
</protein>
<proteinExistence type="predicted"/>
<keyword evidence="5" id="KW-0539">Nucleus</keyword>
<accession>A0A9P8UJ49</accession>
<dbReference type="InterPro" id="IPR001138">
    <property type="entry name" value="Zn2Cys6_DnaBD"/>
</dbReference>